<evidence type="ECO:0000256" key="6">
    <source>
        <dbReference type="ARBA" id="ARBA00047561"/>
    </source>
</evidence>
<evidence type="ECO:0000256" key="2">
    <source>
        <dbReference type="ARBA" id="ARBA00012400"/>
    </source>
</evidence>
<reference evidence="8" key="1">
    <citation type="submission" date="2022-05" db="EMBL/GenBank/DDBJ databases">
        <title>Comparative Genomics of Spacecraft Associated Microbes.</title>
        <authorList>
            <person name="Tran M.T."/>
            <person name="Wright A."/>
            <person name="Seuylemezian A."/>
            <person name="Eisen J."/>
            <person name="Coil D."/>
        </authorList>
    </citation>
    <scope>NUCLEOTIDE SEQUENCE</scope>
    <source>
        <strain evidence="8">214.1.1</strain>
    </source>
</reference>
<dbReference type="InterPro" id="IPR036291">
    <property type="entry name" value="NAD(P)-bd_dom_sf"/>
</dbReference>
<sequence>MNELPVMINLAGKSVTVVGAGKVAARHLPKLLAAGVSSVVMISPRLNPELTGYLEQSEVTWMERTVTAEESFSSDLLLLTSDDHSLHQALYRNRRPSQWVYVATDPALSDFTFPLTVKKGKLLITVSTSGISPTYARRIKQRLVATLPEDSEQDLAFLEDVRQRVLSSQLPAAMRKQLLQQAAAEEFLRQPERERSFTLLLEEAIRNN</sequence>
<protein>
    <recommendedName>
        <fullName evidence="2">precorrin-2 dehydrogenase</fullName>
        <ecNumber evidence="2">1.3.1.76</ecNumber>
    </recommendedName>
</protein>
<keyword evidence="9" id="KW-1185">Reference proteome</keyword>
<dbReference type="EC" id="1.3.1.76" evidence="2"/>
<accession>A0A9X2INI1</accession>
<keyword evidence="3" id="KW-0560">Oxidoreductase</keyword>
<dbReference type="InterPro" id="IPR042518">
    <property type="entry name" value="SirC_C"/>
</dbReference>
<evidence type="ECO:0000259" key="7">
    <source>
        <dbReference type="Pfam" id="PF14824"/>
    </source>
</evidence>
<dbReference type="EMBL" id="JAMBOL010000010">
    <property type="protein sequence ID" value="MCM3714904.1"/>
    <property type="molecule type" value="Genomic_DNA"/>
</dbReference>
<feature type="domain" description="Siroheme synthase central" evidence="7">
    <location>
        <begin position="120"/>
        <end position="144"/>
    </location>
</feature>
<dbReference type="PANTHER" id="PTHR35330:SF1">
    <property type="entry name" value="SIROHEME BIOSYNTHESIS PROTEIN MET8"/>
    <property type="match status" value="1"/>
</dbReference>
<name>A0A9X2INI1_9BACI</name>
<proteinExistence type="predicted"/>
<dbReference type="InterPro" id="IPR028161">
    <property type="entry name" value="Met8-like"/>
</dbReference>
<evidence type="ECO:0000256" key="1">
    <source>
        <dbReference type="ARBA" id="ARBA00005010"/>
    </source>
</evidence>
<dbReference type="GO" id="GO:0004325">
    <property type="term" value="F:ferrochelatase activity"/>
    <property type="evidence" value="ECO:0007669"/>
    <property type="project" value="InterPro"/>
</dbReference>
<dbReference type="PANTHER" id="PTHR35330">
    <property type="entry name" value="SIROHEME BIOSYNTHESIS PROTEIN MET8"/>
    <property type="match status" value="1"/>
</dbReference>
<dbReference type="InterPro" id="IPR028281">
    <property type="entry name" value="Sirohaem_synthase_central"/>
</dbReference>
<dbReference type="SUPFAM" id="SSF75615">
    <property type="entry name" value="Siroheme synthase middle domains-like"/>
    <property type="match status" value="1"/>
</dbReference>
<dbReference type="Gene3D" id="1.10.8.610">
    <property type="entry name" value="SirC, precorrin-2 dehydrogenase, C-terminal helical domain-like"/>
    <property type="match status" value="1"/>
</dbReference>
<dbReference type="Gene3D" id="3.40.50.720">
    <property type="entry name" value="NAD(P)-binding Rossmann-like Domain"/>
    <property type="match status" value="1"/>
</dbReference>
<gene>
    <name evidence="8" type="ORF">M3202_12520</name>
</gene>
<evidence type="ECO:0000256" key="3">
    <source>
        <dbReference type="ARBA" id="ARBA00023002"/>
    </source>
</evidence>
<comment type="caution">
    <text evidence="8">The sequence shown here is derived from an EMBL/GenBank/DDBJ whole genome shotgun (WGS) entry which is preliminary data.</text>
</comment>
<evidence type="ECO:0000313" key="9">
    <source>
        <dbReference type="Proteomes" id="UP001139179"/>
    </source>
</evidence>
<dbReference type="GO" id="GO:0043115">
    <property type="term" value="F:precorrin-2 dehydrogenase activity"/>
    <property type="evidence" value="ECO:0007669"/>
    <property type="project" value="UniProtKB-EC"/>
</dbReference>
<dbReference type="GO" id="GO:0019354">
    <property type="term" value="P:siroheme biosynthetic process"/>
    <property type="evidence" value="ECO:0007669"/>
    <property type="project" value="InterPro"/>
</dbReference>
<dbReference type="Proteomes" id="UP001139179">
    <property type="component" value="Unassembled WGS sequence"/>
</dbReference>
<dbReference type="Pfam" id="PF13241">
    <property type="entry name" value="NAD_binding_7"/>
    <property type="match status" value="1"/>
</dbReference>
<evidence type="ECO:0000256" key="4">
    <source>
        <dbReference type="ARBA" id="ARBA00023027"/>
    </source>
</evidence>
<dbReference type="Pfam" id="PF14824">
    <property type="entry name" value="Sirohm_synth_M"/>
    <property type="match status" value="1"/>
</dbReference>
<dbReference type="RefSeq" id="WP_251223671.1">
    <property type="nucleotide sequence ID" value="NZ_JAMBOL010000010.1"/>
</dbReference>
<dbReference type="AlphaFoldDB" id="A0A9X2INI1"/>
<keyword evidence="5" id="KW-0627">Porphyrin biosynthesis</keyword>
<evidence type="ECO:0000256" key="5">
    <source>
        <dbReference type="ARBA" id="ARBA00023244"/>
    </source>
</evidence>
<comment type="catalytic activity">
    <reaction evidence="6">
        <text>precorrin-2 + NAD(+) = sirohydrochlorin + NADH + 2 H(+)</text>
        <dbReference type="Rhea" id="RHEA:15613"/>
        <dbReference type="ChEBI" id="CHEBI:15378"/>
        <dbReference type="ChEBI" id="CHEBI:57540"/>
        <dbReference type="ChEBI" id="CHEBI:57945"/>
        <dbReference type="ChEBI" id="CHEBI:58351"/>
        <dbReference type="ChEBI" id="CHEBI:58827"/>
        <dbReference type="EC" id="1.3.1.76"/>
    </reaction>
</comment>
<comment type="pathway">
    <text evidence="1">Porphyrin-containing compound metabolism; siroheme biosynthesis; sirohydrochlorin from precorrin-2: step 1/1.</text>
</comment>
<keyword evidence="4" id="KW-0520">NAD</keyword>
<dbReference type="NCBIfam" id="TIGR01470">
    <property type="entry name" value="cysG_Nterm"/>
    <property type="match status" value="1"/>
</dbReference>
<dbReference type="InterPro" id="IPR006367">
    <property type="entry name" value="Sirohaem_synthase_N"/>
</dbReference>
<dbReference type="SUPFAM" id="SSF51735">
    <property type="entry name" value="NAD(P)-binding Rossmann-fold domains"/>
    <property type="match status" value="1"/>
</dbReference>
<evidence type="ECO:0000313" key="8">
    <source>
        <dbReference type="EMBL" id="MCM3714904.1"/>
    </source>
</evidence>
<organism evidence="8 9">
    <name type="scientific">Halalkalibacter oceani</name>
    <dbReference type="NCBI Taxonomy" id="1653776"/>
    <lineage>
        <taxon>Bacteria</taxon>
        <taxon>Bacillati</taxon>
        <taxon>Bacillota</taxon>
        <taxon>Bacilli</taxon>
        <taxon>Bacillales</taxon>
        <taxon>Bacillaceae</taxon>
        <taxon>Halalkalibacter</taxon>
    </lineage>
</organism>